<evidence type="ECO:0000256" key="9">
    <source>
        <dbReference type="PIRSR" id="PIRSR634015-1"/>
    </source>
</evidence>
<dbReference type="GeneID" id="18912216"/>
<dbReference type="GO" id="GO:0008270">
    <property type="term" value="F:zinc ion binding"/>
    <property type="evidence" value="ECO:0007669"/>
    <property type="project" value="InterPro"/>
</dbReference>
<dbReference type="InterPro" id="IPR027268">
    <property type="entry name" value="Peptidase_M4/M1_CTD_sf"/>
</dbReference>
<dbReference type="InParanoid" id="K5WMB2"/>
<dbReference type="InterPro" id="IPR001930">
    <property type="entry name" value="Peptidase_M1"/>
</dbReference>
<feature type="binding site" evidence="11">
    <location>
        <position position="317"/>
    </location>
    <ligand>
        <name>Zn(2+)</name>
        <dbReference type="ChEBI" id="CHEBI:29105"/>
        <note>catalytic</note>
    </ligand>
</feature>
<keyword evidence="7 11" id="KW-0862">Zinc</keyword>
<evidence type="ECO:0000259" key="12">
    <source>
        <dbReference type="SMART" id="SM01263"/>
    </source>
</evidence>
<keyword evidence="3" id="KW-0963">Cytoplasm</keyword>
<comment type="cofactor">
    <cofactor evidence="11">
        <name>Zn(2+)</name>
        <dbReference type="ChEBI" id="CHEBI:29105"/>
    </cofactor>
    <text evidence="11">Binds 1 zinc ion per subunit.</text>
</comment>
<feature type="binding site" evidence="10">
    <location>
        <begin position="132"/>
        <end position="134"/>
    </location>
    <ligand>
        <name>a peptide</name>
        <dbReference type="ChEBI" id="CHEBI:60466"/>
    </ligand>
</feature>
<feature type="active site" description="Proton donor" evidence="9">
    <location>
        <position position="402"/>
    </location>
</feature>
<dbReference type="GO" id="GO:0004301">
    <property type="term" value="F:epoxide hydrolase activity"/>
    <property type="evidence" value="ECO:0007669"/>
    <property type="project" value="TreeGrafter"/>
</dbReference>
<dbReference type="GO" id="GO:0004177">
    <property type="term" value="F:aminopeptidase activity"/>
    <property type="evidence" value="ECO:0007669"/>
    <property type="project" value="TreeGrafter"/>
</dbReference>
<evidence type="ECO:0000256" key="10">
    <source>
        <dbReference type="PIRSR" id="PIRSR634015-2"/>
    </source>
</evidence>
<evidence type="ECO:0000256" key="1">
    <source>
        <dbReference type="ARBA" id="ARBA00004496"/>
    </source>
</evidence>
<evidence type="ECO:0000256" key="4">
    <source>
        <dbReference type="ARBA" id="ARBA00022670"/>
    </source>
</evidence>
<dbReference type="SUPFAM" id="SSF63737">
    <property type="entry name" value="Leukotriene A4 hydrolase N-terminal domain"/>
    <property type="match status" value="1"/>
</dbReference>
<dbReference type="RefSeq" id="XP_007390036.1">
    <property type="nucleotide sequence ID" value="XM_007389974.1"/>
</dbReference>
<keyword evidence="6" id="KW-0378">Hydrolase</keyword>
<dbReference type="EMBL" id="JH930468">
    <property type="protein sequence ID" value="EKM60585.1"/>
    <property type="molecule type" value="Genomic_DNA"/>
</dbReference>
<dbReference type="PANTHER" id="PTHR45726">
    <property type="entry name" value="LEUKOTRIENE A-4 HYDROLASE"/>
    <property type="match status" value="1"/>
</dbReference>
<dbReference type="FunFam" id="1.10.390.10:FF:000003">
    <property type="entry name" value="Leukotriene A(4) hydrolase"/>
    <property type="match status" value="1"/>
</dbReference>
<dbReference type="STRING" id="650164.K5WMB2"/>
<dbReference type="CDD" id="cd09599">
    <property type="entry name" value="M1_LTA4H"/>
    <property type="match status" value="1"/>
</dbReference>
<dbReference type="PANTHER" id="PTHR45726:SF3">
    <property type="entry name" value="LEUKOTRIENE A-4 HYDROLASE"/>
    <property type="match status" value="1"/>
</dbReference>
<dbReference type="InterPro" id="IPR014782">
    <property type="entry name" value="Peptidase_M1_dom"/>
</dbReference>
<gene>
    <name evidence="13" type="ORF">PHACADRAFT_203757</name>
</gene>
<dbReference type="SUPFAM" id="SSF48371">
    <property type="entry name" value="ARM repeat"/>
    <property type="match status" value="1"/>
</dbReference>
<reference evidence="13 14" key="1">
    <citation type="journal article" date="2012" name="BMC Genomics">
        <title>Comparative genomics of the white-rot fungi, Phanerochaete carnosa and P. chrysosporium, to elucidate the genetic basis of the distinct wood types they colonize.</title>
        <authorList>
            <person name="Suzuki H."/>
            <person name="MacDonald J."/>
            <person name="Syed K."/>
            <person name="Salamov A."/>
            <person name="Hori C."/>
            <person name="Aerts A."/>
            <person name="Henrissat B."/>
            <person name="Wiebenga A."/>
            <person name="vanKuyk P.A."/>
            <person name="Barry K."/>
            <person name="Lindquist E."/>
            <person name="LaButti K."/>
            <person name="Lapidus A."/>
            <person name="Lucas S."/>
            <person name="Coutinho P."/>
            <person name="Gong Y."/>
            <person name="Samejima M."/>
            <person name="Mahadevan R."/>
            <person name="Abou-Zaid M."/>
            <person name="de Vries R.P."/>
            <person name="Igarashi K."/>
            <person name="Yadav J.S."/>
            <person name="Grigoriev I.V."/>
            <person name="Master E.R."/>
        </authorList>
    </citation>
    <scope>NUCLEOTIDE SEQUENCE [LARGE SCALE GENOMIC DNA]</scope>
    <source>
        <strain evidence="13 14">HHB-10118-sp</strain>
    </source>
</reference>
<dbReference type="Pfam" id="PF17900">
    <property type="entry name" value="Peptidase_M1_N"/>
    <property type="match status" value="1"/>
</dbReference>
<dbReference type="PRINTS" id="PR00756">
    <property type="entry name" value="ALADIPTASE"/>
</dbReference>
<dbReference type="HOGENOM" id="CLU_014505_1_2_1"/>
<comment type="similarity">
    <text evidence="2">Belongs to the peptidase M1 family.</text>
</comment>
<accession>K5WMB2</accession>
<dbReference type="InterPro" id="IPR042097">
    <property type="entry name" value="Aminopeptidase_N-like_N_sf"/>
</dbReference>
<dbReference type="FunFam" id="3.30.2010.30:FF:000001">
    <property type="entry name" value="Leukotriene A(4) hydrolase"/>
    <property type="match status" value="1"/>
</dbReference>
<dbReference type="InterPro" id="IPR015211">
    <property type="entry name" value="Peptidase_M1_C"/>
</dbReference>
<evidence type="ECO:0000313" key="13">
    <source>
        <dbReference type="EMBL" id="EKM60585.1"/>
    </source>
</evidence>
<dbReference type="Pfam" id="PF01433">
    <property type="entry name" value="Peptidase_M1"/>
    <property type="match status" value="1"/>
</dbReference>
<dbReference type="FunFam" id="2.60.40.1730:FF:000004">
    <property type="entry name" value="Leukotriene A(4) hydrolase"/>
    <property type="match status" value="1"/>
</dbReference>
<keyword evidence="5 11" id="KW-0479">Metal-binding</keyword>
<feature type="domain" description="Peptidase M1 leukotriene A4 hydrolase/aminopeptidase C-terminal" evidence="12">
    <location>
        <begin position="487"/>
        <end position="642"/>
    </location>
</feature>
<dbReference type="GO" id="GO:0005829">
    <property type="term" value="C:cytosol"/>
    <property type="evidence" value="ECO:0007669"/>
    <property type="project" value="TreeGrafter"/>
</dbReference>
<dbReference type="SMART" id="SM01263">
    <property type="entry name" value="Leuk-A4-hydro_C"/>
    <property type="match status" value="1"/>
</dbReference>
<dbReference type="InterPro" id="IPR016024">
    <property type="entry name" value="ARM-type_fold"/>
</dbReference>
<dbReference type="GO" id="GO:0008237">
    <property type="term" value="F:metallopeptidase activity"/>
    <property type="evidence" value="ECO:0007669"/>
    <property type="project" value="UniProtKB-KW"/>
</dbReference>
<dbReference type="InterPro" id="IPR049980">
    <property type="entry name" value="LTA4H_cat"/>
</dbReference>
<evidence type="ECO:0000313" key="14">
    <source>
        <dbReference type="Proteomes" id="UP000008370"/>
    </source>
</evidence>
<protein>
    <recommendedName>
        <fullName evidence="12">Peptidase M1 leukotriene A4 hydrolase/aminopeptidase C-terminal domain-containing protein</fullName>
    </recommendedName>
</protein>
<organism evidence="13 14">
    <name type="scientific">Phanerochaete carnosa (strain HHB-10118-sp)</name>
    <name type="common">White-rot fungus</name>
    <name type="synonym">Peniophora carnosa</name>
    <dbReference type="NCBI Taxonomy" id="650164"/>
    <lineage>
        <taxon>Eukaryota</taxon>
        <taxon>Fungi</taxon>
        <taxon>Dikarya</taxon>
        <taxon>Basidiomycota</taxon>
        <taxon>Agaricomycotina</taxon>
        <taxon>Agaricomycetes</taxon>
        <taxon>Polyporales</taxon>
        <taxon>Phanerochaetaceae</taxon>
        <taxon>Phanerochaete</taxon>
    </lineage>
</organism>
<dbReference type="KEGG" id="pco:PHACADRAFT_203757"/>
<name>K5WMB2_PHACS</name>
<keyword evidence="4" id="KW-0645">Protease</keyword>
<dbReference type="Gene3D" id="3.30.2010.30">
    <property type="match status" value="1"/>
</dbReference>
<keyword evidence="8" id="KW-0482">Metalloprotease</keyword>
<sequence>MSLDPTTQANYTQVASEHIHFEWTVDFERRNIAGSATHTLIAKEDGVKEVVFDTSALDIEKIEVNGQAAKYELKPKHKVMGSALHITLSNPVEAGSKLKVTVFYKTTEGCTALQWLDKEQTQGKKHPYLFSQCQPIYARSLTPCQDTPSIKTTYSAKVASVLPTLLSAVRVSPPATGPAHAGKEIGKDVVVYEYDQPVPIPSYLIAIAAGNVVYRSFPAVEGKSWTSGIWAEPEMIDACYWEFSEDTGRFLAKEEEIVPPYRFKVYDLLVLPPSFPYGGMASICVSFDENACLSFLTPTLLAGDRSLVDVVVHELTHSWFGNGVTHAHATHFWLNEGWTTYMERLLLEKLHGPAERGFSYLIGSKALYDALKLYEKQPRYQRLVIDFEPGEDPDDSYSRVPYDKGSNFLLHVERTLGGLDVFLPYVNDYVRTFMGKSITTQQWKDHLYAFFQNTDPEKVKALDTIDWNAWFYGEGTEMPFKMQYDSTLAQRAWALAERWDKARSTDLASLDFQESDVSDFSSNQKIVFLERLQSYSPLPETHITLLGKLYHLSVTANAEIRLRFYELALLDTRSAGASAFAHDALRWVVGEDGSGVIKGRMKFCRPVFRAASAIDKGAAVRTFTQHKTEFHPIAQKLIEKDLGLV</sequence>
<dbReference type="Gene3D" id="2.60.40.1730">
    <property type="entry name" value="tricorn interacting facor f3 domain"/>
    <property type="match status" value="1"/>
</dbReference>
<evidence type="ECO:0000256" key="5">
    <source>
        <dbReference type="ARBA" id="ARBA00022723"/>
    </source>
</evidence>
<evidence type="ECO:0000256" key="2">
    <source>
        <dbReference type="ARBA" id="ARBA00010136"/>
    </source>
</evidence>
<keyword evidence="14" id="KW-1185">Reference proteome</keyword>
<evidence type="ECO:0000256" key="11">
    <source>
        <dbReference type="PIRSR" id="PIRSR634015-3"/>
    </source>
</evidence>
<feature type="active site" description="Proton acceptor" evidence="9">
    <location>
        <position position="314"/>
    </location>
</feature>
<evidence type="ECO:0000256" key="3">
    <source>
        <dbReference type="ARBA" id="ARBA00022490"/>
    </source>
</evidence>
<comment type="subcellular location">
    <subcellularLocation>
        <location evidence="1">Cytoplasm</location>
    </subcellularLocation>
</comment>
<evidence type="ECO:0000256" key="8">
    <source>
        <dbReference type="ARBA" id="ARBA00023049"/>
    </source>
</evidence>
<dbReference type="Gene3D" id="1.10.390.10">
    <property type="entry name" value="Neutral Protease Domain 2"/>
    <property type="match status" value="1"/>
</dbReference>
<proteinExistence type="inferred from homology"/>
<dbReference type="FunCoup" id="K5WMB2">
    <property type="interactions" value="581"/>
</dbReference>
<dbReference type="AlphaFoldDB" id="K5WMB2"/>
<dbReference type="SUPFAM" id="SSF55486">
    <property type="entry name" value="Metalloproteases ('zincins'), catalytic domain"/>
    <property type="match status" value="1"/>
</dbReference>
<dbReference type="OrthoDB" id="79562at2759"/>
<feature type="binding site" evidence="10">
    <location>
        <begin position="600"/>
        <end position="602"/>
    </location>
    <ligand>
        <name>a peptide</name>
        <dbReference type="ChEBI" id="CHEBI:60466"/>
    </ligand>
</feature>
<feature type="binding site" evidence="11">
    <location>
        <position position="313"/>
    </location>
    <ligand>
        <name>Zn(2+)</name>
        <dbReference type="ChEBI" id="CHEBI:29105"/>
        <note>catalytic</note>
    </ligand>
</feature>
<dbReference type="InterPro" id="IPR045357">
    <property type="entry name" value="Aminopeptidase_N-like_N"/>
</dbReference>
<dbReference type="Gene3D" id="1.25.40.320">
    <property type="entry name" value="Peptidase M1, leukotriene A4 hydrolase/aminopeptidase C-terminal domain"/>
    <property type="match status" value="1"/>
</dbReference>
<dbReference type="InterPro" id="IPR038502">
    <property type="entry name" value="M1_LTA-4_hydro/amino_C_sf"/>
</dbReference>
<dbReference type="GO" id="GO:0006508">
    <property type="term" value="P:proteolysis"/>
    <property type="evidence" value="ECO:0007669"/>
    <property type="project" value="UniProtKB-KW"/>
</dbReference>
<evidence type="ECO:0000256" key="7">
    <source>
        <dbReference type="ARBA" id="ARBA00022833"/>
    </source>
</evidence>
<dbReference type="Proteomes" id="UP000008370">
    <property type="component" value="Unassembled WGS sequence"/>
</dbReference>
<feature type="binding site" evidence="11">
    <location>
        <position position="336"/>
    </location>
    <ligand>
        <name>Zn(2+)</name>
        <dbReference type="ChEBI" id="CHEBI:29105"/>
        <note>catalytic</note>
    </ligand>
</feature>
<feature type="binding site" evidence="10">
    <location>
        <begin position="276"/>
        <end position="289"/>
    </location>
    <ligand>
        <name>a peptide</name>
        <dbReference type="ChEBI" id="CHEBI:60466"/>
    </ligand>
</feature>
<dbReference type="Pfam" id="PF09127">
    <property type="entry name" value="Leuk-A4-hydro_C"/>
    <property type="match status" value="1"/>
</dbReference>
<dbReference type="InterPro" id="IPR034015">
    <property type="entry name" value="M1_LTA4H"/>
</dbReference>
<evidence type="ECO:0000256" key="6">
    <source>
        <dbReference type="ARBA" id="ARBA00022801"/>
    </source>
</evidence>